<accession>A0AAE3E4Y7</accession>
<evidence type="ECO:0000256" key="2">
    <source>
        <dbReference type="ARBA" id="ARBA00022448"/>
    </source>
</evidence>
<dbReference type="PANTHER" id="PTHR43335:SF2">
    <property type="entry name" value="ABC TRANSPORTER, ATP-BINDING PROTEIN"/>
    <property type="match status" value="1"/>
</dbReference>
<name>A0AAE3E4Y7_9FIRM</name>
<reference evidence="6 7" key="1">
    <citation type="submission" date="2021-10" db="EMBL/GenBank/DDBJ databases">
        <title>Anaerobic single-cell dispensing facilitates the cultivation of human gut bacteria.</title>
        <authorList>
            <person name="Afrizal A."/>
        </authorList>
    </citation>
    <scope>NUCLEOTIDE SEQUENCE [LARGE SCALE GENOMIC DNA]</scope>
    <source>
        <strain evidence="6 7">CLA-AA-H224</strain>
    </source>
</reference>
<dbReference type="PANTHER" id="PTHR43335">
    <property type="entry name" value="ABC TRANSPORTER, ATP-BINDING PROTEIN"/>
    <property type="match status" value="1"/>
</dbReference>
<dbReference type="PROSITE" id="PS50893">
    <property type="entry name" value="ABC_TRANSPORTER_2"/>
    <property type="match status" value="1"/>
</dbReference>
<protein>
    <submittedName>
        <fullName evidence="6">ATP-binding cassette domain-containing protein</fullName>
    </submittedName>
</protein>
<evidence type="ECO:0000313" key="6">
    <source>
        <dbReference type="EMBL" id="MCC2221956.1"/>
    </source>
</evidence>
<dbReference type="AlphaFoldDB" id="A0AAE3E4Y7"/>
<evidence type="ECO:0000313" key="7">
    <source>
        <dbReference type="Proteomes" id="UP001198200"/>
    </source>
</evidence>
<evidence type="ECO:0000256" key="4">
    <source>
        <dbReference type="ARBA" id="ARBA00022840"/>
    </source>
</evidence>
<dbReference type="Gene3D" id="3.40.50.300">
    <property type="entry name" value="P-loop containing nucleotide triphosphate hydrolases"/>
    <property type="match status" value="1"/>
</dbReference>
<evidence type="ECO:0000259" key="5">
    <source>
        <dbReference type="PROSITE" id="PS50893"/>
    </source>
</evidence>
<dbReference type="Pfam" id="PF00005">
    <property type="entry name" value="ABC_tran"/>
    <property type="match status" value="1"/>
</dbReference>
<keyword evidence="4 6" id="KW-0067">ATP-binding</keyword>
<organism evidence="6 7">
    <name type="scientific">Anthropogastromicrobium aceti</name>
    <dbReference type="NCBI Taxonomy" id="2981768"/>
    <lineage>
        <taxon>Bacteria</taxon>
        <taxon>Bacillati</taxon>
        <taxon>Bacillota</taxon>
        <taxon>Clostridia</taxon>
        <taxon>Lachnospirales</taxon>
        <taxon>Lachnospiraceae</taxon>
        <taxon>Anthropogastromicrobium</taxon>
    </lineage>
</organism>
<comment type="similarity">
    <text evidence="1">Belongs to the ABC transporter superfamily.</text>
</comment>
<dbReference type="Proteomes" id="UP001198200">
    <property type="component" value="Unassembled WGS sequence"/>
</dbReference>
<evidence type="ECO:0000256" key="3">
    <source>
        <dbReference type="ARBA" id="ARBA00022741"/>
    </source>
</evidence>
<dbReference type="InterPro" id="IPR003439">
    <property type="entry name" value="ABC_transporter-like_ATP-bd"/>
</dbReference>
<keyword evidence="7" id="KW-1185">Reference proteome</keyword>
<dbReference type="GO" id="GO:0016887">
    <property type="term" value="F:ATP hydrolysis activity"/>
    <property type="evidence" value="ECO:0007669"/>
    <property type="project" value="InterPro"/>
</dbReference>
<evidence type="ECO:0000256" key="1">
    <source>
        <dbReference type="ARBA" id="ARBA00005417"/>
    </source>
</evidence>
<dbReference type="InterPro" id="IPR003593">
    <property type="entry name" value="AAA+_ATPase"/>
</dbReference>
<proteinExistence type="inferred from homology"/>
<dbReference type="SMART" id="SM00382">
    <property type="entry name" value="AAA"/>
    <property type="match status" value="1"/>
</dbReference>
<sequence length="272" mass="30477">MEIRGLTKKYGKKSVVDEVDLSLDCKTYALLGPNGAGKTTLIRMLAGVLKPTSGSISQDLNKESIGYVPQRFGCFPDVTVYEQLQYFCFLKNISVREEKEQINSVLKLVHLTDQKEIRCKKLSGGMIRRVGIAQALLGSPRLLLLDEPTVGLDLEERLRFNQVITSLQGKSTIMISTHQTEDIRDICSQIIIMNNGRILVDSDKNDIIRYAQGKVYLIPASKNIQNEHCFVMNAETNGAESLIRVLSDVKPDEGVLQKATLEDGYFAYIKKF</sequence>
<keyword evidence="3" id="KW-0547">Nucleotide-binding</keyword>
<dbReference type="EMBL" id="JAJEQN010000024">
    <property type="protein sequence ID" value="MCC2221956.1"/>
    <property type="molecule type" value="Genomic_DNA"/>
</dbReference>
<comment type="caution">
    <text evidence="6">The sequence shown here is derived from an EMBL/GenBank/DDBJ whole genome shotgun (WGS) entry which is preliminary data.</text>
</comment>
<gene>
    <name evidence="6" type="ORF">LKD48_09965</name>
</gene>
<dbReference type="PROSITE" id="PS00211">
    <property type="entry name" value="ABC_TRANSPORTER_1"/>
    <property type="match status" value="1"/>
</dbReference>
<dbReference type="InterPro" id="IPR027417">
    <property type="entry name" value="P-loop_NTPase"/>
</dbReference>
<feature type="domain" description="ABC transporter" evidence="5">
    <location>
        <begin position="1"/>
        <end position="220"/>
    </location>
</feature>
<dbReference type="InterPro" id="IPR017871">
    <property type="entry name" value="ABC_transporter-like_CS"/>
</dbReference>
<dbReference type="GO" id="GO:0005524">
    <property type="term" value="F:ATP binding"/>
    <property type="evidence" value="ECO:0007669"/>
    <property type="project" value="UniProtKB-KW"/>
</dbReference>
<dbReference type="RefSeq" id="WP_308731927.1">
    <property type="nucleotide sequence ID" value="NZ_JAJEQN010000024.1"/>
</dbReference>
<dbReference type="SUPFAM" id="SSF52540">
    <property type="entry name" value="P-loop containing nucleoside triphosphate hydrolases"/>
    <property type="match status" value="1"/>
</dbReference>
<keyword evidence="2" id="KW-0813">Transport</keyword>